<keyword evidence="4" id="KW-1185">Reference proteome</keyword>
<accession>A0A9P0D996</accession>
<evidence type="ECO:0000259" key="2">
    <source>
        <dbReference type="Pfam" id="PF05699"/>
    </source>
</evidence>
<dbReference type="Pfam" id="PF05699">
    <property type="entry name" value="Dimer_Tnp_hAT"/>
    <property type="match status" value="1"/>
</dbReference>
<evidence type="ECO:0000313" key="3">
    <source>
        <dbReference type="EMBL" id="CAH1112705.1"/>
    </source>
</evidence>
<dbReference type="AlphaFoldDB" id="A0A9P0D996"/>
<protein>
    <recommendedName>
        <fullName evidence="2">HAT C-terminal dimerisation domain-containing protein</fullName>
    </recommendedName>
</protein>
<keyword evidence="1" id="KW-0175">Coiled coil</keyword>
<organism evidence="3 4">
    <name type="scientific">Psylliodes chrysocephalus</name>
    <dbReference type="NCBI Taxonomy" id="3402493"/>
    <lineage>
        <taxon>Eukaryota</taxon>
        <taxon>Metazoa</taxon>
        <taxon>Ecdysozoa</taxon>
        <taxon>Arthropoda</taxon>
        <taxon>Hexapoda</taxon>
        <taxon>Insecta</taxon>
        <taxon>Pterygota</taxon>
        <taxon>Neoptera</taxon>
        <taxon>Endopterygota</taxon>
        <taxon>Coleoptera</taxon>
        <taxon>Polyphaga</taxon>
        <taxon>Cucujiformia</taxon>
        <taxon>Chrysomeloidea</taxon>
        <taxon>Chrysomelidae</taxon>
        <taxon>Galerucinae</taxon>
        <taxon>Alticini</taxon>
        <taxon>Psylliodes</taxon>
    </lineage>
</organism>
<evidence type="ECO:0000313" key="4">
    <source>
        <dbReference type="Proteomes" id="UP001153636"/>
    </source>
</evidence>
<dbReference type="OrthoDB" id="10063284at2759"/>
<dbReference type="PANTHER" id="PTHR45749">
    <property type="match status" value="1"/>
</dbReference>
<name>A0A9P0D996_9CUCU</name>
<reference evidence="3" key="1">
    <citation type="submission" date="2022-01" db="EMBL/GenBank/DDBJ databases">
        <authorList>
            <person name="King R."/>
        </authorList>
    </citation>
    <scope>NUCLEOTIDE SEQUENCE</scope>
</reference>
<feature type="domain" description="HAT C-terminal dimerisation" evidence="2">
    <location>
        <begin position="554"/>
        <end position="613"/>
    </location>
</feature>
<proteinExistence type="predicted"/>
<dbReference type="InterPro" id="IPR012337">
    <property type="entry name" value="RNaseH-like_sf"/>
</dbReference>
<dbReference type="Proteomes" id="UP001153636">
    <property type="component" value="Chromosome 6"/>
</dbReference>
<dbReference type="PANTHER" id="PTHR45749:SF28">
    <property type="entry name" value="ZINC FINGER MYM-TYPE PROTEIN 1-LIKE-RELATED"/>
    <property type="match status" value="1"/>
</dbReference>
<dbReference type="GO" id="GO:0046983">
    <property type="term" value="F:protein dimerization activity"/>
    <property type="evidence" value="ECO:0007669"/>
    <property type="project" value="InterPro"/>
</dbReference>
<dbReference type="SUPFAM" id="SSF53098">
    <property type="entry name" value="Ribonuclease H-like"/>
    <property type="match status" value="1"/>
</dbReference>
<gene>
    <name evidence="3" type="ORF">PSYICH_LOCUS12315</name>
</gene>
<dbReference type="EMBL" id="OV651818">
    <property type="protein sequence ID" value="CAH1112705.1"/>
    <property type="molecule type" value="Genomic_DNA"/>
</dbReference>
<dbReference type="InterPro" id="IPR008906">
    <property type="entry name" value="HATC_C_dom"/>
</dbReference>
<feature type="coiled-coil region" evidence="1">
    <location>
        <begin position="29"/>
        <end position="63"/>
    </location>
</feature>
<sequence length="634" mass="73026">MSQDDVAAEHKDLFKLILKAKQVQTQEIQAQFKNTVESLSTELKEATREIESLKQKYKIKKHGSSQIHLKNELKLSDIGNVDVLQVFDSNYRKAIKGFNDQVKQNRCILSSLIDCVKFCGVFELGHDESSNPGIYKGLIDFVSEIDVAMKQHLQGNKAFKGTSKSIQNDILDAILTVCQEEIKKQISEAQFVAIQCDETTDVPINQQLVIILRYERNGQIHERFWKFLKPASNSANDIAAEIKKELQSLNISVNQLISQSYDGTAVMSGSEGGVQSIIRKEFPYAYYVHSYAHQFNSILQNSVCVNKNVANFFANLHAFPTFFSKLQKRTDALGDIVRNWISTRWNLNTRTVRTIYENKERLKNCLESILDTNGNDFNTINQAEALLGYLNNESFIYWLTFFAQVTPYCENLYKEVQSRPLDADKMELCLNNFETIISNIRNLDRPTSPPKKRNQSTSFSAQTKEMCDILINQAKDRFQFTDHLLASKLFYFEKFVEYHRHFPTDDFDTVTKTYNFFQKEKLKSELSVIYGRKDFHQAGIALVILQLLTDRNLTECFSETVTLLKLICTIPMTGVESERCFSTSQRIKSLLRNTMQQQERLNSLAMLSIEKEMISSIADFNARSTQKWCRLQIE</sequence>
<evidence type="ECO:0000256" key="1">
    <source>
        <dbReference type="SAM" id="Coils"/>
    </source>
</evidence>